<dbReference type="EMBL" id="NVLX01000031">
    <property type="protein sequence ID" value="PDZ14122.1"/>
    <property type="molecule type" value="Genomic_DNA"/>
</dbReference>
<evidence type="ECO:0008006" key="3">
    <source>
        <dbReference type="Google" id="ProtNLM"/>
    </source>
</evidence>
<dbReference type="Gene3D" id="3.90.470.20">
    <property type="entry name" value="4'-phosphopantetheinyl transferase domain"/>
    <property type="match status" value="1"/>
</dbReference>
<dbReference type="SUPFAM" id="SSF56214">
    <property type="entry name" value="4'-phosphopantetheinyl transferase"/>
    <property type="match status" value="1"/>
</dbReference>
<dbReference type="AlphaFoldDB" id="A0A2A7D265"/>
<reference evidence="1 2" key="1">
    <citation type="submission" date="2017-09" db="EMBL/GenBank/DDBJ databases">
        <title>Large-scale bioinformatics analysis of Bacillus genomes uncovers conserved roles of natural products in bacterial physiology.</title>
        <authorList>
            <consortium name="Agbiome Team Llc"/>
            <person name="Bleich R.M."/>
            <person name="Grubbs K.J."/>
            <person name="Santa Maria K.C."/>
            <person name="Allen S.E."/>
            <person name="Farag S."/>
            <person name="Shank E.A."/>
            <person name="Bowers A."/>
        </authorList>
    </citation>
    <scope>NUCLEOTIDE SEQUENCE [LARGE SCALE GENOMIC DNA]</scope>
    <source>
        <strain evidence="1 2">AFS095574</strain>
    </source>
</reference>
<proteinExistence type="predicted"/>
<dbReference type="InterPro" id="IPR037143">
    <property type="entry name" value="4-PPantetheinyl_Trfase_dom_sf"/>
</dbReference>
<protein>
    <recommendedName>
        <fullName evidence="3">4'-phosphopantetheinyl transferase domain-containing protein</fullName>
    </recommendedName>
</protein>
<dbReference type="GO" id="GO:0000287">
    <property type="term" value="F:magnesium ion binding"/>
    <property type="evidence" value="ECO:0007669"/>
    <property type="project" value="InterPro"/>
</dbReference>
<gene>
    <name evidence="1" type="ORF">CON16_26520</name>
</gene>
<dbReference type="GO" id="GO:0008897">
    <property type="term" value="F:holo-[acyl-carrier-protein] synthase activity"/>
    <property type="evidence" value="ECO:0007669"/>
    <property type="project" value="InterPro"/>
</dbReference>
<sequence length="129" mass="15247">MKADMQNLWDNLVFYYEQTEEFQLIILNNKKVEYMWDNNTSLLKFLHKNDIQYAKSNGRFIERIGACLAVKLAYNKIHPKTNLNDIFIQRDTRGAPTLWYQTYEIKHAVISLTHIPNYSGACLHKSNTF</sequence>
<organism evidence="1 2">
    <name type="scientific">Bacillus anthracis</name>
    <name type="common">anthrax bacterium</name>
    <dbReference type="NCBI Taxonomy" id="1392"/>
    <lineage>
        <taxon>Bacteria</taxon>
        <taxon>Bacillati</taxon>
        <taxon>Bacillota</taxon>
        <taxon>Bacilli</taxon>
        <taxon>Bacillales</taxon>
        <taxon>Bacillaceae</taxon>
        <taxon>Bacillus</taxon>
        <taxon>Bacillus cereus group</taxon>
    </lineage>
</organism>
<dbReference type="RefSeq" id="WP_097841925.1">
    <property type="nucleotide sequence ID" value="NZ_NVLX01000031.1"/>
</dbReference>
<accession>A0A2A7D265</accession>
<comment type="caution">
    <text evidence="1">The sequence shown here is derived from an EMBL/GenBank/DDBJ whole genome shotgun (WGS) entry which is preliminary data.</text>
</comment>
<name>A0A2A7D265_BACAN</name>
<dbReference type="Proteomes" id="UP000220192">
    <property type="component" value="Unassembled WGS sequence"/>
</dbReference>
<evidence type="ECO:0000313" key="1">
    <source>
        <dbReference type="EMBL" id="PDZ14122.1"/>
    </source>
</evidence>
<evidence type="ECO:0000313" key="2">
    <source>
        <dbReference type="Proteomes" id="UP000220192"/>
    </source>
</evidence>